<feature type="transmembrane region" description="Helical" evidence="1">
    <location>
        <begin position="77"/>
        <end position="99"/>
    </location>
</feature>
<evidence type="ECO:0000313" key="3">
    <source>
        <dbReference type="EMBL" id="MBK5177905.1"/>
    </source>
</evidence>
<feature type="transmembrane region" description="Helical" evidence="1">
    <location>
        <begin position="153"/>
        <end position="177"/>
    </location>
</feature>
<feature type="transmembrane region" description="Helical" evidence="1">
    <location>
        <begin position="46"/>
        <end position="65"/>
    </location>
</feature>
<evidence type="ECO:0000313" key="5">
    <source>
        <dbReference type="Proteomes" id="UP001296969"/>
    </source>
</evidence>
<keyword evidence="1" id="KW-0472">Membrane</keyword>
<dbReference type="EMBL" id="JADRCQ010000005">
    <property type="protein sequence ID" value="MBK5074429.1"/>
    <property type="molecule type" value="Genomic_DNA"/>
</dbReference>
<evidence type="ECO:0000256" key="1">
    <source>
        <dbReference type="SAM" id="Phobius"/>
    </source>
</evidence>
<dbReference type="Pfam" id="PF10997">
    <property type="entry name" value="Amj"/>
    <property type="match status" value="1"/>
</dbReference>
<dbReference type="InterPro" id="IPR021260">
    <property type="entry name" value="Amj"/>
</dbReference>
<accession>A0A9D7FZ83</accession>
<dbReference type="EMBL" id="JADRCP010000005">
    <property type="protein sequence ID" value="MBK5177905.1"/>
    <property type="molecule type" value="Genomic_DNA"/>
</dbReference>
<sequence>MNFIYQHWIFFVVPFLYGMMLVIEFASQFSRVAGFFIEKNAIGYSLQNATFTCTRFFSVLLMPLIGFMVDSNLSPEHYIICVLISYFFVSFLGVIVYLARYRICLFYIKLINSYIETGSIIKSILNVIKEPKKYKYENTVITEMKRFKIDIRYFSISCFVYCIHAVGVFLTFYFALISPTNKIMITQTSGVINAFATVLLTFKIDPALSVAIERKENFISAFLSIFLGRIFVFLLLAPLIIISTFLATR</sequence>
<keyword evidence="1" id="KW-0812">Transmembrane</keyword>
<protein>
    <submittedName>
        <fullName evidence="3">DUF2837 family protein</fullName>
    </submittedName>
</protein>
<name>A0A9D7FZ83_9GAMM</name>
<organism evidence="3 4">
    <name type="scientific">Limnobaculum xujianqingii</name>
    <dbReference type="NCBI Taxonomy" id="2738837"/>
    <lineage>
        <taxon>Bacteria</taxon>
        <taxon>Pseudomonadati</taxon>
        <taxon>Pseudomonadota</taxon>
        <taxon>Gammaproteobacteria</taxon>
        <taxon>Enterobacterales</taxon>
        <taxon>Budviciaceae</taxon>
        <taxon>Limnobaculum</taxon>
    </lineage>
</organism>
<feature type="transmembrane region" description="Helical" evidence="1">
    <location>
        <begin position="6"/>
        <end position="26"/>
    </location>
</feature>
<feature type="transmembrane region" description="Helical" evidence="1">
    <location>
        <begin position="222"/>
        <end position="247"/>
    </location>
</feature>
<keyword evidence="1" id="KW-1133">Transmembrane helix</keyword>
<dbReference type="AlphaFoldDB" id="A0A9D7FZ83"/>
<evidence type="ECO:0000313" key="2">
    <source>
        <dbReference type="EMBL" id="MBK5074429.1"/>
    </source>
</evidence>
<feature type="transmembrane region" description="Helical" evidence="1">
    <location>
        <begin position="183"/>
        <end position="202"/>
    </location>
</feature>
<keyword evidence="5" id="KW-1185">Reference proteome</keyword>
<gene>
    <name evidence="3" type="ORF">I2492_16395</name>
    <name evidence="2" type="ORF">I2493_15605</name>
</gene>
<dbReference type="RefSeq" id="WP_228398986.1">
    <property type="nucleotide sequence ID" value="NZ_JADRCP010000005.1"/>
</dbReference>
<proteinExistence type="predicted"/>
<evidence type="ECO:0000313" key="4">
    <source>
        <dbReference type="Proteomes" id="UP000807542"/>
    </source>
</evidence>
<reference evidence="3 5" key="1">
    <citation type="submission" date="2020-11" db="EMBL/GenBank/DDBJ databases">
        <title>Insectihabitans protaetiae gen. nov. sp. nov. and Insectihabitans allomyrinae sp. nov., isolated from larvae of Protaetia brevitarsis seulensis and Allomyrina dichotoma, respectively.</title>
        <authorList>
            <person name="Lee S.D."/>
            <person name="Byeon Y.-S."/>
            <person name="Kim S.-M."/>
            <person name="Yang H.L."/>
            <person name="Kim I.S."/>
        </authorList>
    </citation>
    <scope>NUCLEOTIDE SEQUENCE</scope>
    <source>
        <strain evidence="3">CWB-B4</strain>
        <strain evidence="2 5">CWB-B43</strain>
    </source>
</reference>
<comment type="caution">
    <text evidence="3">The sequence shown here is derived from an EMBL/GenBank/DDBJ whole genome shotgun (WGS) entry which is preliminary data.</text>
</comment>
<dbReference type="Proteomes" id="UP000807542">
    <property type="component" value="Unassembled WGS sequence"/>
</dbReference>
<dbReference type="Proteomes" id="UP001296969">
    <property type="component" value="Unassembled WGS sequence"/>
</dbReference>